<reference evidence="3 4" key="1">
    <citation type="submission" date="2012-05" db="EMBL/GenBank/DDBJ databases">
        <authorList>
            <person name="Harkins D.M."/>
            <person name="Madupu R."/>
            <person name="Durkin A.S."/>
            <person name="Torralba M."/>
            <person name="Methe B."/>
            <person name="Sutton G.G."/>
            <person name="Nelson K.E."/>
        </authorList>
    </citation>
    <scope>NUCLEOTIDE SEQUENCE [LARGE SCALE GENOMIC DNA]</scope>
    <source>
        <strain evidence="3 4">F0489</strain>
    </source>
</reference>
<dbReference type="Proteomes" id="UP000002941">
    <property type="component" value="Unassembled WGS sequence"/>
</dbReference>
<feature type="chain" id="PRO_5003741437" description="Lipoprotein" evidence="2">
    <location>
        <begin position="24"/>
        <end position="468"/>
    </location>
</feature>
<evidence type="ECO:0008006" key="5">
    <source>
        <dbReference type="Google" id="ProtNLM"/>
    </source>
</evidence>
<dbReference type="PATRIC" id="fig|1125718.3.peg.1758"/>
<gene>
    <name evidence="3" type="ORF">HMPREF1318_0474</name>
</gene>
<evidence type="ECO:0000313" key="3">
    <source>
        <dbReference type="EMBL" id="EJF42701.1"/>
    </source>
</evidence>
<dbReference type="AlphaFoldDB" id="J0X262"/>
<protein>
    <recommendedName>
        <fullName evidence="5">Lipoprotein</fullName>
    </recommendedName>
</protein>
<organism evidence="3 4">
    <name type="scientific">Actinomyces massiliensis F0489</name>
    <dbReference type="NCBI Taxonomy" id="1125718"/>
    <lineage>
        <taxon>Bacteria</taxon>
        <taxon>Bacillati</taxon>
        <taxon>Actinomycetota</taxon>
        <taxon>Actinomycetes</taxon>
        <taxon>Actinomycetales</taxon>
        <taxon>Actinomycetaceae</taxon>
        <taxon>Actinomyces</taxon>
    </lineage>
</organism>
<feature type="signal peptide" evidence="2">
    <location>
        <begin position="1"/>
        <end position="23"/>
    </location>
</feature>
<dbReference type="eggNOG" id="ENOG50325Q7">
    <property type="taxonomic scope" value="Bacteria"/>
</dbReference>
<keyword evidence="2" id="KW-0732">Signal</keyword>
<evidence type="ECO:0000256" key="1">
    <source>
        <dbReference type="SAM" id="MobiDB-lite"/>
    </source>
</evidence>
<dbReference type="OrthoDB" id="3730812at2"/>
<proteinExistence type="predicted"/>
<dbReference type="RefSeq" id="WP_008732040.1">
    <property type="nucleotide sequence ID" value="NZ_AKFT01000139.1"/>
</dbReference>
<keyword evidence="4" id="KW-1185">Reference proteome</keyword>
<evidence type="ECO:0000313" key="4">
    <source>
        <dbReference type="Proteomes" id="UP000002941"/>
    </source>
</evidence>
<evidence type="ECO:0000256" key="2">
    <source>
        <dbReference type="SAM" id="SignalP"/>
    </source>
</evidence>
<dbReference type="EMBL" id="AKFT01000139">
    <property type="protein sequence ID" value="EJF42701.1"/>
    <property type="molecule type" value="Genomic_DNA"/>
</dbReference>
<feature type="region of interest" description="Disordered" evidence="1">
    <location>
        <begin position="27"/>
        <end position="51"/>
    </location>
</feature>
<accession>J0X262</accession>
<name>J0X262_9ACTO</name>
<dbReference type="PROSITE" id="PS51257">
    <property type="entry name" value="PROKAR_LIPOPROTEIN"/>
    <property type="match status" value="1"/>
</dbReference>
<sequence length="468" mass="50226">MRRRTLLTAAAAGVAMTALPGLAACWPGRSTRSRRPAPTPPPTPDAAPSAFAERPTWPDVAANMTLTAARDHYLCAGTTASEASKTFTGGWCPVIVDVSTLTTRAVLLDKNGTWTTAEAELVSRYAIGKDPRSALTTIVIGPALLDEEHAYLVVGTIALSEPDPESNVDPHDFQSGETCSVSALKVRLSDGAIAASVPLNERFFAKNVTRMSLSFSTDRTALLLAGSNSTNDDNVDADFVALRLSAEDLSVQFDAPSILEGKRTRSVLTYGQAISASGRTTIFLADGAQKDTPGLPIMMKDDWFYYEEHSYSTGSPASPASPDRGYAWNRATDQTVELDENGADEVRLAHWPAIASDQPEIISVQERDNDTDFTVRPPGAASPALRWTPAERPLPQGAGILGDIVYTTYYPDESDDRTTQRLELTSVSTGETILETDQKTSIPGMSVVTPWGLACRDGFYAATAWLDS</sequence>
<comment type="caution">
    <text evidence="3">The sequence shown here is derived from an EMBL/GenBank/DDBJ whole genome shotgun (WGS) entry which is preliminary data.</text>
</comment>